<dbReference type="GeneID" id="37042244"/>
<dbReference type="Proteomes" id="UP000245768">
    <property type="component" value="Unassembled WGS sequence"/>
</dbReference>
<dbReference type="PANTHER" id="PTHR48081">
    <property type="entry name" value="AB HYDROLASE SUPERFAMILY PROTEIN C4A8.06C"/>
    <property type="match status" value="1"/>
</dbReference>
<dbReference type="GO" id="GO:0016787">
    <property type="term" value="F:hydrolase activity"/>
    <property type="evidence" value="ECO:0007669"/>
    <property type="project" value="UniProtKB-KW"/>
</dbReference>
<accession>A0A316YV81</accession>
<organism evidence="5 6">
    <name type="scientific">Acaromyces ingoldii</name>
    <dbReference type="NCBI Taxonomy" id="215250"/>
    <lineage>
        <taxon>Eukaryota</taxon>
        <taxon>Fungi</taxon>
        <taxon>Dikarya</taxon>
        <taxon>Basidiomycota</taxon>
        <taxon>Ustilaginomycotina</taxon>
        <taxon>Exobasidiomycetes</taxon>
        <taxon>Exobasidiales</taxon>
        <taxon>Cryptobasidiaceae</taxon>
        <taxon>Acaromyces</taxon>
    </lineage>
</organism>
<reference evidence="5" key="1">
    <citation type="journal article" date="2018" name="Mol. Biol. Evol.">
        <title>Broad Genomic Sampling Reveals a Smut Pathogenic Ancestry of the Fungal Clade Ustilaginomycotina.</title>
        <authorList>
            <person name="Kijpornyongpan T."/>
            <person name="Mondo S.J."/>
            <person name="Barry K."/>
            <person name="Sandor L."/>
            <person name="Lee J."/>
            <person name="Lipzen A."/>
            <person name="Pangilinan J."/>
            <person name="LaButti K."/>
            <person name="Hainaut M."/>
            <person name="Henrissat B."/>
            <person name="Grigoriev I.V."/>
            <person name="Spatafora J.W."/>
            <person name="Aime M.C."/>
        </authorList>
    </citation>
    <scope>NUCLEOTIDE SEQUENCE [LARGE SCALE GENOMIC DNA]</scope>
    <source>
        <strain evidence="5">MCA 4198</strain>
    </source>
</reference>
<dbReference type="InterPro" id="IPR050300">
    <property type="entry name" value="GDXG_lipolytic_enzyme"/>
</dbReference>
<evidence type="ECO:0000313" key="5">
    <source>
        <dbReference type="EMBL" id="PWN92966.1"/>
    </source>
</evidence>
<evidence type="ECO:0000259" key="4">
    <source>
        <dbReference type="Pfam" id="PF20434"/>
    </source>
</evidence>
<keyword evidence="3" id="KW-1133">Transmembrane helix</keyword>
<keyword evidence="6" id="KW-1185">Reference proteome</keyword>
<protein>
    <submittedName>
        <fullName evidence="5">Alpha/beta-hydrolase</fullName>
    </submittedName>
</protein>
<dbReference type="InParanoid" id="A0A316YV81"/>
<dbReference type="InterPro" id="IPR049492">
    <property type="entry name" value="BD-FAE-like_dom"/>
</dbReference>
<dbReference type="EMBL" id="KZ819634">
    <property type="protein sequence ID" value="PWN92966.1"/>
    <property type="molecule type" value="Genomic_DNA"/>
</dbReference>
<gene>
    <name evidence="5" type="ORF">FA10DRAFT_263695</name>
</gene>
<dbReference type="RefSeq" id="XP_025380164.1">
    <property type="nucleotide sequence ID" value="XM_025520328.1"/>
</dbReference>
<feature type="region of interest" description="Disordered" evidence="2">
    <location>
        <begin position="362"/>
        <end position="446"/>
    </location>
</feature>
<dbReference type="SUPFAM" id="SSF53474">
    <property type="entry name" value="alpha/beta-Hydrolases"/>
    <property type="match status" value="1"/>
</dbReference>
<feature type="transmembrane region" description="Helical" evidence="3">
    <location>
        <begin position="73"/>
        <end position="93"/>
    </location>
</feature>
<dbReference type="InterPro" id="IPR029058">
    <property type="entry name" value="AB_hydrolase_fold"/>
</dbReference>
<feature type="region of interest" description="Disordered" evidence="2">
    <location>
        <begin position="1"/>
        <end position="22"/>
    </location>
</feature>
<name>A0A316YV81_9BASI</name>
<keyword evidence="1 5" id="KW-0378">Hydrolase</keyword>
<feature type="domain" description="BD-FAE-like" evidence="4">
    <location>
        <begin position="270"/>
        <end position="353"/>
    </location>
</feature>
<feature type="region of interest" description="Disordered" evidence="2">
    <location>
        <begin position="480"/>
        <end position="523"/>
    </location>
</feature>
<evidence type="ECO:0000256" key="1">
    <source>
        <dbReference type="ARBA" id="ARBA00022801"/>
    </source>
</evidence>
<evidence type="ECO:0000256" key="3">
    <source>
        <dbReference type="SAM" id="Phobius"/>
    </source>
</evidence>
<dbReference type="OrthoDB" id="6495301at2759"/>
<keyword evidence="3" id="KW-0472">Membrane</keyword>
<feature type="compositionally biased region" description="Low complexity" evidence="2">
    <location>
        <begin position="1"/>
        <end position="18"/>
    </location>
</feature>
<keyword evidence="3" id="KW-0812">Transmembrane</keyword>
<evidence type="ECO:0000313" key="6">
    <source>
        <dbReference type="Proteomes" id="UP000245768"/>
    </source>
</evidence>
<feature type="compositionally biased region" description="Low complexity" evidence="2">
    <location>
        <begin position="491"/>
        <end position="500"/>
    </location>
</feature>
<dbReference type="Gene3D" id="3.40.50.1820">
    <property type="entry name" value="alpha/beta hydrolase"/>
    <property type="match status" value="2"/>
</dbReference>
<feature type="compositionally biased region" description="Polar residues" evidence="2">
    <location>
        <begin position="369"/>
        <end position="383"/>
    </location>
</feature>
<proteinExistence type="predicted"/>
<dbReference type="Pfam" id="PF20434">
    <property type="entry name" value="BD-FAE"/>
    <property type="match status" value="1"/>
</dbReference>
<dbReference type="STRING" id="215250.A0A316YV81"/>
<feature type="compositionally biased region" description="Low complexity" evidence="2">
    <location>
        <begin position="426"/>
        <end position="435"/>
    </location>
</feature>
<dbReference type="AlphaFoldDB" id="A0A316YV81"/>
<feature type="transmembrane region" description="Helical" evidence="3">
    <location>
        <begin position="42"/>
        <end position="66"/>
    </location>
</feature>
<evidence type="ECO:0000256" key="2">
    <source>
        <dbReference type="SAM" id="MobiDB-lite"/>
    </source>
</evidence>
<sequence length="693" mass="73911">MSSSSSSSSAVPVSSAAGGAAGLTPATQPRISRWVGAFLRAVLMPLIVFGIPAWPVLGVLCAVPVIGIVTIPLFLLLTVLLLYAIAWFSYLVLAQADPPSSSQSGYLGGYLPFLPFSPVRCLKINWATLLYATAAAKVALPAVFDWCYRRVMVLGTQGGGGIVRENILYGSPYPNRRLDVYVPPLRDSGLPTSSSSTASLHNLSKSRHRKHSTLFAEPSSSDFVHALDADPSLGVGGGRGTRSAPGAPALPKAPVIVFVPSPIPPLGWTKKRKTYLQLALRLRRQGYCVFVPDITWYPEARVKASVIDLRLVLRWVADNCARYGGDVNRIHVMGHGMSAHLIMLTLTQEAVVLSREGHLEREYERQEESLNATMMQQQPQQPSHYYRHQHQYSNSGGDPTETGNKERGEAELATGEQAAQQRRRLAASAAARSMAKPTVDESVDDNAWVDEAVDEASVGDLPPGAVMSGVSNPEARLASQLGHEGPVPFPTAATAAAGAASQPSSGDGRHPNGTSSNAAAAAAARLGQAGPSTAISNGLRRVEIYEAHVELPPIAGVILLAGVFDVIKCFRGESDRGVEHLSSLRRSCGPSHTSCLLHSPAHLLYAAKNLLDTSLLPPKFLLIHGGKDAVVDISQSTLLKTLLSGVGVEQVKLRAYRELGHAEAVASLFVGMGKASTRYSRQIMTDISDFVTL</sequence>